<dbReference type="Proteomes" id="UP000504634">
    <property type="component" value="Unplaced"/>
</dbReference>
<proteinExistence type="predicted"/>
<feature type="transmembrane region" description="Helical" evidence="1">
    <location>
        <begin position="12"/>
        <end position="34"/>
    </location>
</feature>
<protein>
    <submittedName>
        <fullName evidence="3">Uncharacterized protein LOC115624881</fullName>
    </submittedName>
</protein>
<name>A0A6J2TKN7_DROLE</name>
<keyword evidence="1" id="KW-0812">Transmembrane</keyword>
<reference evidence="3" key="1">
    <citation type="submission" date="2025-08" db="UniProtKB">
        <authorList>
            <consortium name="RefSeq"/>
        </authorList>
    </citation>
    <scope>IDENTIFICATION</scope>
    <source>
        <strain evidence="3">11010-0011.00</strain>
        <tissue evidence="3">Whole body</tissue>
    </source>
</reference>
<keyword evidence="2" id="KW-1185">Reference proteome</keyword>
<feature type="transmembrane region" description="Helical" evidence="1">
    <location>
        <begin position="70"/>
        <end position="92"/>
    </location>
</feature>
<keyword evidence="1" id="KW-1133">Transmembrane helix</keyword>
<organism evidence="2 3">
    <name type="scientific">Drosophila lebanonensis</name>
    <name type="common">Fruit fly</name>
    <name type="synonym">Scaptodrosophila lebanonensis</name>
    <dbReference type="NCBI Taxonomy" id="7225"/>
    <lineage>
        <taxon>Eukaryota</taxon>
        <taxon>Metazoa</taxon>
        <taxon>Ecdysozoa</taxon>
        <taxon>Arthropoda</taxon>
        <taxon>Hexapoda</taxon>
        <taxon>Insecta</taxon>
        <taxon>Pterygota</taxon>
        <taxon>Neoptera</taxon>
        <taxon>Endopterygota</taxon>
        <taxon>Diptera</taxon>
        <taxon>Brachycera</taxon>
        <taxon>Muscomorpha</taxon>
        <taxon>Ephydroidea</taxon>
        <taxon>Drosophilidae</taxon>
        <taxon>Scaptodrosophila</taxon>
    </lineage>
</organism>
<evidence type="ECO:0000256" key="1">
    <source>
        <dbReference type="SAM" id="Phobius"/>
    </source>
</evidence>
<feature type="transmembrane region" description="Helical" evidence="1">
    <location>
        <begin position="46"/>
        <end position="63"/>
    </location>
</feature>
<gene>
    <name evidence="3" type="primary">LOC115624881</name>
</gene>
<dbReference type="RefSeq" id="XP_030375587.1">
    <property type="nucleotide sequence ID" value="XM_030519727.1"/>
</dbReference>
<dbReference type="AlphaFoldDB" id="A0A6J2TKN7"/>
<dbReference type="OrthoDB" id="7856479at2759"/>
<keyword evidence="1" id="KW-0472">Membrane</keyword>
<evidence type="ECO:0000313" key="3">
    <source>
        <dbReference type="RefSeq" id="XP_030375587.1"/>
    </source>
</evidence>
<sequence>MVRVKRFCFCISLRMGSILIALIDTAVNLLLINFGKDVSSYHIEKAVAICHIIGCVMLIVGALMKAQILLVFYLITSLINNIILIVYTGFVFTEIGRAALYLMVLPTAIIVREFCL</sequence>
<accession>A0A6J2TKN7</accession>
<dbReference type="GeneID" id="115624881"/>
<evidence type="ECO:0000313" key="2">
    <source>
        <dbReference type="Proteomes" id="UP000504634"/>
    </source>
</evidence>